<evidence type="ECO:0000256" key="1">
    <source>
        <dbReference type="SAM" id="MobiDB-lite"/>
    </source>
</evidence>
<reference evidence="2" key="1">
    <citation type="submission" date="2009-10" db="EMBL/GenBank/DDBJ databases">
        <title>The genome sequence of Streptomyces sviceus strain ATCC 29083.</title>
        <authorList>
            <consortium name="The Broad Institute Genome Sequencing Platform"/>
            <consortium name="Broad Institute Microbial Sequencing Center"/>
            <person name="Fischbach M."/>
            <person name="Godfrey P."/>
            <person name="Ward D."/>
            <person name="Young S."/>
            <person name="Zeng Q."/>
            <person name="Koehrsen M."/>
            <person name="Alvarado L."/>
            <person name="Berlin A.M."/>
            <person name="Bochicchio J."/>
            <person name="Borenstein D."/>
            <person name="Chapman S.B."/>
            <person name="Chen Z."/>
            <person name="Engels R."/>
            <person name="Freedman E."/>
            <person name="Gellesch M."/>
            <person name="Goldberg J."/>
            <person name="Griggs A."/>
            <person name="Gujja S."/>
            <person name="Heilman E.R."/>
            <person name="Heiman D.I."/>
            <person name="Hepburn T.A."/>
            <person name="Howarth C."/>
            <person name="Jen D."/>
            <person name="Larson L."/>
            <person name="Lewis B."/>
            <person name="Mehta T."/>
            <person name="Park D."/>
            <person name="Pearson M."/>
            <person name="Richards J."/>
            <person name="Roberts A."/>
            <person name="Saif S."/>
            <person name="Shea T.D."/>
            <person name="Shenoy N."/>
            <person name="Sisk P."/>
            <person name="Stolte C."/>
            <person name="Sykes S.N."/>
            <person name="Thomson T."/>
            <person name="Walk T."/>
            <person name="White J."/>
            <person name="Yandava C."/>
            <person name="Straight P."/>
            <person name="Clardy J."/>
            <person name="Hung D."/>
            <person name="Kolter R."/>
            <person name="Mekalanos J."/>
            <person name="Walker S."/>
            <person name="Walsh C.T."/>
            <person name="Wieland-Brown L.C."/>
            <person name="Haas B."/>
            <person name="Nusbaum C."/>
            <person name="Birren B."/>
        </authorList>
    </citation>
    <scope>NUCLEOTIDE SEQUENCE [LARGE SCALE GENOMIC DNA]</scope>
    <source>
        <strain evidence="2">ATCC 29083</strain>
    </source>
</reference>
<name>B5HM15_STRX2</name>
<dbReference type="Proteomes" id="UP000002785">
    <property type="component" value="Chromosome"/>
</dbReference>
<gene>
    <name evidence="2" type="ORF">SSEG_00450</name>
</gene>
<sequence>MRRADIEVPNHPVDMDSWGRSACYPRGTFYPLSDGASTSHRRITSPDFRPCSTRRSHSQAPLCTYTQHLITNQAEGTFGRLRYSLGGNRPS</sequence>
<evidence type="ECO:0000313" key="2">
    <source>
        <dbReference type="EMBL" id="EDY53870.1"/>
    </source>
</evidence>
<organism evidence="2 3">
    <name type="scientific">Streptomyces sviceus (strain ATCC 29083 / DSM 924 / JCM 4929 / NBRC 13980 / NCIMB 11184 / NRRL 5439 / UC 5370)</name>
    <dbReference type="NCBI Taxonomy" id="463191"/>
    <lineage>
        <taxon>Bacteria</taxon>
        <taxon>Bacillati</taxon>
        <taxon>Actinomycetota</taxon>
        <taxon>Actinomycetes</taxon>
        <taxon>Kitasatosporales</taxon>
        <taxon>Streptomycetaceae</taxon>
        <taxon>Streptomyces</taxon>
    </lineage>
</organism>
<feature type="region of interest" description="Disordered" evidence="1">
    <location>
        <begin position="34"/>
        <end position="55"/>
    </location>
</feature>
<keyword evidence="2" id="KW-0378">Hydrolase</keyword>
<dbReference type="GO" id="GO:0016787">
    <property type="term" value="F:hydrolase activity"/>
    <property type="evidence" value="ECO:0007669"/>
    <property type="project" value="UniProtKB-KW"/>
</dbReference>
<dbReference type="AlphaFoldDB" id="B5HM15"/>
<accession>B5HM15</accession>
<keyword evidence="3" id="KW-1185">Reference proteome</keyword>
<dbReference type="HOGENOM" id="CLU_161219_0_0_11"/>
<proteinExistence type="predicted"/>
<protein>
    <submittedName>
        <fullName evidence="2">Cell wall-associated hydrolase</fullName>
    </submittedName>
</protein>
<dbReference type="eggNOG" id="ENOG5032T9B">
    <property type="taxonomic scope" value="Bacteria"/>
</dbReference>
<evidence type="ECO:0000313" key="3">
    <source>
        <dbReference type="Proteomes" id="UP000002785"/>
    </source>
</evidence>
<dbReference type="AntiFam" id="ANF00035">
    <property type="entry name" value="Antisense to 23S rRNA"/>
</dbReference>
<dbReference type="EMBL" id="CM000951">
    <property type="protein sequence ID" value="EDY53870.1"/>
    <property type="molecule type" value="Genomic_DNA"/>
</dbReference>